<gene>
    <name evidence="8" type="ORF">GOMPHAMPRED_000260</name>
</gene>
<dbReference type="GO" id="GO:0016020">
    <property type="term" value="C:membrane"/>
    <property type="evidence" value="ECO:0007669"/>
    <property type="project" value="UniProtKB-SubCell"/>
</dbReference>
<evidence type="ECO:0000256" key="5">
    <source>
        <dbReference type="ARBA" id="ARBA00023136"/>
    </source>
</evidence>
<dbReference type="PANTHER" id="PTHR11266">
    <property type="entry name" value="PEROXISOMAL MEMBRANE PROTEIN 2, PXMP2 MPV17"/>
    <property type="match status" value="1"/>
</dbReference>
<dbReference type="InterPro" id="IPR007248">
    <property type="entry name" value="Mpv17_PMP22"/>
</dbReference>
<evidence type="ECO:0000256" key="3">
    <source>
        <dbReference type="ARBA" id="ARBA00022692"/>
    </source>
</evidence>
<comment type="subcellular location">
    <subcellularLocation>
        <location evidence="1">Membrane</location>
        <topology evidence="1">Multi-pass membrane protein</topology>
    </subcellularLocation>
</comment>
<dbReference type="GO" id="GO:0005739">
    <property type="term" value="C:mitochondrion"/>
    <property type="evidence" value="ECO:0007669"/>
    <property type="project" value="TreeGrafter"/>
</dbReference>
<organism evidence="8 9">
    <name type="scientific">Gomphillus americanus</name>
    <dbReference type="NCBI Taxonomy" id="1940652"/>
    <lineage>
        <taxon>Eukaryota</taxon>
        <taxon>Fungi</taxon>
        <taxon>Dikarya</taxon>
        <taxon>Ascomycota</taxon>
        <taxon>Pezizomycotina</taxon>
        <taxon>Lecanoromycetes</taxon>
        <taxon>OSLEUM clade</taxon>
        <taxon>Ostropomycetidae</taxon>
        <taxon>Ostropales</taxon>
        <taxon>Graphidaceae</taxon>
        <taxon>Gomphilloideae</taxon>
        <taxon>Gomphillus</taxon>
    </lineage>
</organism>
<evidence type="ECO:0000256" key="4">
    <source>
        <dbReference type="ARBA" id="ARBA00022989"/>
    </source>
</evidence>
<keyword evidence="4" id="KW-1133">Transmembrane helix</keyword>
<reference evidence="8" key="1">
    <citation type="submission" date="2021-03" db="EMBL/GenBank/DDBJ databases">
        <authorList>
            <person name="Tagirdzhanova G."/>
        </authorList>
    </citation>
    <scope>NUCLEOTIDE SEQUENCE</scope>
</reference>
<comment type="caution">
    <text evidence="8">The sequence shown here is derived from an EMBL/GenBank/DDBJ whole genome shotgun (WGS) entry which is preliminary data.</text>
</comment>
<protein>
    <submittedName>
        <fullName evidence="8">Uncharacterized protein</fullName>
    </submittedName>
</protein>
<dbReference type="OrthoDB" id="430207at2759"/>
<keyword evidence="9" id="KW-1185">Reference proteome</keyword>
<evidence type="ECO:0000313" key="9">
    <source>
        <dbReference type="Proteomes" id="UP000664169"/>
    </source>
</evidence>
<feature type="region of interest" description="Disordered" evidence="7">
    <location>
        <begin position="41"/>
        <end position="77"/>
    </location>
</feature>
<dbReference type="AlphaFoldDB" id="A0A8H3I7M5"/>
<evidence type="ECO:0000256" key="2">
    <source>
        <dbReference type="ARBA" id="ARBA00006824"/>
    </source>
</evidence>
<evidence type="ECO:0000256" key="7">
    <source>
        <dbReference type="SAM" id="MobiDB-lite"/>
    </source>
</evidence>
<evidence type="ECO:0000313" key="8">
    <source>
        <dbReference type="EMBL" id="CAF9903444.1"/>
    </source>
</evidence>
<comment type="similarity">
    <text evidence="2 6">Belongs to the peroxisomal membrane protein PXMP2/4 family.</text>
</comment>
<keyword evidence="5" id="KW-0472">Membrane</keyword>
<proteinExistence type="inferred from homology"/>
<keyword evidence="3" id="KW-0812">Transmembrane</keyword>
<accession>A0A8H3I7M5</accession>
<evidence type="ECO:0000256" key="1">
    <source>
        <dbReference type="ARBA" id="ARBA00004141"/>
    </source>
</evidence>
<name>A0A8H3I7M5_9LECA</name>
<dbReference type="EMBL" id="CAJPDQ010000001">
    <property type="protein sequence ID" value="CAF9903444.1"/>
    <property type="molecule type" value="Genomic_DNA"/>
</dbReference>
<feature type="compositionally biased region" description="Low complexity" evidence="7">
    <location>
        <begin position="42"/>
        <end position="52"/>
    </location>
</feature>
<evidence type="ECO:0000256" key="6">
    <source>
        <dbReference type="RuleBase" id="RU363053"/>
    </source>
</evidence>
<sequence>MRKHIPLYLQLSRNSRSIPAISYNRLLFQIHRAGLYIRHSSSDSASASPKTTSADKRTTTAAPITIPAEPISTTGASPRIGPFTATYRAYNCSQAKHPYWTQFFSALAIYLLADVSAQSLSAQDNDKGGASWDLPRTARNLVIGGIASIPGYKWFMFLSRNFNYSSWLQSITTKVVVNQIVFAPTFNTYYFGMSCLLAGGSPAQVGQRIIDTVPTSLVNSLFVWPWFQFFNFTFVQAEMRALTSGLFAIGWQAYLSWLNKYAERRRHASEMAQVETVMAQDVRLGKSTA</sequence>
<dbReference type="PANTHER" id="PTHR11266:SF113">
    <property type="entry name" value="MEMBRANE PROTEIN, MPV17_PMP22 FAMILY, PUTATIVE (AFU_ORTHOLOGUE AFUA_1G13840)-RELATED"/>
    <property type="match status" value="1"/>
</dbReference>
<dbReference type="Proteomes" id="UP000664169">
    <property type="component" value="Unassembled WGS sequence"/>
</dbReference>
<feature type="compositionally biased region" description="Low complexity" evidence="7">
    <location>
        <begin position="59"/>
        <end position="74"/>
    </location>
</feature>
<dbReference type="Pfam" id="PF04117">
    <property type="entry name" value="Mpv17_PMP22"/>
    <property type="match status" value="1"/>
</dbReference>